<comment type="caution">
    <text evidence="1">The sequence shown here is derived from an EMBL/GenBank/DDBJ whole genome shotgun (WGS) entry which is preliminary data.</text>
</comment>
<name>A0A645DET4_9ZZZZ</name>
<proteinExistence type="predicted"/>
<reference evidence="1" key="1">
    <citation type="submission" date="2019-08" db="EMBL/GenBank/DDBJ databases">
        <authorList>
            <person name="Kucharzyk K."/>
            <person name="Murdoch R.W."/>
            <person name="Higgins S."/>
            <person name="Loffler F."/>
        </authorList>
    </citation>
    <scope>NUCLEOTIDE SEQUENCE</scope>
</reference>
<protein>
    <submittedName>
        <fullName evidence="1">Uncharacterized protein</fullName>
    </submittedName>
</protein>
<sequence>MGVSYQRPEKFFSAGLVFRNIGTQFKGYYSGVDGQHFEPLPFDIQLGASYKLEHAPFRISLTMHNLHKWNLNYIDNENSMMDFERQDYISKISFADMAFRHTIIGVEFVPGKNLYLVGSYNHRRHQELKMSGFKSMAGFSFGGGVRISKFQVGFGVSQFQVGNSAYLFSISTSLNEFKL</sequence>
<dbReference type="AlphaFoldDB" id="A0A645DET4"/>
<dbReference type="EMBL" id="VSSQ01035495">
    <property type="protein sequence ID" value="MPM87725.1"/>
    <property type="molecule type" value="Genomic_DNA"/>
</dbReference>
<gene>
    <name evidence="1" type="ORF">SDC9_134825</name>
</gene>
<evidence type="ECO:0000313" key="1">
    <source>
        <dbReference type="EMBL" id="MPM87725.1"/>
    </source>
</evidence>
<accession>A0A645DET4</accession>
<organism evidence="1">
    <name type="scientific">bioreactor metagenome</name>
    <dbReference type="NCBI Taxonomy" id="1076179"/>
    <lineage>
        <taxon>unclassified sequences</taxon>
        <taxon>metagenomes</taxon>
        <taxon>ecological metagenomes</taxon>
    </lineage>
</organism>